<comment type="subcellular location">
    <subcellularLocation>
        <location evidence="2">Membrane</location>
        <topology evidence="2">Multi-pass membrane protein</topology>
    </subcellularLocation>
    <subcellularLocation>
        <location evidence="1">Nucleus</location>
    </subcellularLocation>
</comment>
<dbReference type="InterPro" id="IPR017927">
    <property type="entry name" value="FAD-bd_FR_type"/>
</dbReference>
<feature type="compositionally biased region" description="Low complexity" evidence="10">
    <location>
        <begin position="1020"/>
        <end position="1036"/>
    </location>
</feature>
<keyword evidence="9" id="KW-0539">Nucleus</keyword>
<feature type="compositionally biased region" description="Polar residues" evidence="10">
    <location>
        <begin position="867"/>
        <end position="890"/>
    </location>
</feature>
<feature type="region of interest" description="Disordered" evidence="10">
    <location>
        <begin position="1013"/>
        <end position="1038"/>
    </location>
</feature>
<dbReference type="InterPro" id="IPR017938">
    <property type="entry name" value="Riboflavin_synthase-like_b-brl"/>
</dbReference>
<evidence type="ECO:0000313" key="13">
    <source>
        <dbReference type="EMBL" id="CAD6943532.1"/>
    </source>
</evidence>
<feature type="transmembrane region" description="Helical" evidence="11">
    <location>
        <begin position="1328"/>
        <end position="1346"/>
    </location>
</feature>
<dbReference type="InterPro" id="IPR050369">
    <property type="entry name" value="RBOH/FRE"/>
</dbReference>
<evidence type="ECO:0000256" key="11">
    <source>
        <dbReference type="SAM" id="Phobius"/>
    </source>
</evidence>
<evidence type="ECO:0000256" key="4">
    <source>
        <dbReference type="ARBA" id="ARBA00022982"/>
    </source>
</evidence>
<evidence type="ECO:0000259" key="12">
    <source>
        <dbReference type="PROSITE" id="PS51384"/>
    </source>
</evidence>
<dbReference type="Pfam" id="PF13934">
    <property type="entry name" value="ELYS"/>
    <property type="match status" value="1"/>
</dbReference>
<keyword evidence="8 11" id="KW-0472">Membrane</keyword>
<keyword evidence="7" id="KW-0813">Transport</keyword>
<evidence type="ECO:0000256" key="1">
    <source>
        <dbReference type="ARBA" id="ARBA00004123"/>
    </source>
</evidence>
<evidence type="ECO:0000256" key="5">
    <source>
        <dbReference type="ARBA" id="ARBA00022989"/>
    </source>
</evidence>
<feature type="region of interest" description="Disordered" evidence="10">
    <location>
        <begin position="1112"/>
        <end position="1131"/>
    </location>
</feature>
<dbReference type="InterPro" id="IPR013130">
    <property type="entry name" value="Fe3_Rdtase_TM_dom"/>
</dbReference>
<feature type="region of interest" description="Disordered" evidence="10">
    <location>
        <begin position="1571"/>
        <end position="1599"/>
    </location>
</feature>
<dbReference type="Pfam" id="PF08030">
    <property type="entry name" value="NAD_binding_6"/>
    <property type="match status" value="1"/>
</dbReference>
<feature type="compositionally biased region" description="Low complexity" evidence="10">
    <location>
        <begin position="624"/>
        <end position="638"/>
    </location>
</feature>
<evidence type="ECO:0000256" key="8">
    <source>
        <dbReference type="ARBA" id="ARBA00023136"/>
    </source>
</evidence>
<comment type="caution">
    <text evidence="13">The sequence shown here is derived from an EMBL/GenBank/DDBJ whole genome shotgun (WGS) entry which is preliminary data.</text>
</comment>
<keyword evidence="14" id="KW-1185">Reference proteome</keyword>
<evidence type="ECO:0000256" key="6">
    <source>
        <dbReference type="ARBA" id="ARBA00023002"/>
    </source>
</evidence>
<feature type="region of interest" description="Disordered" evidence="10">
    <location>
        <begin position="430"/>
        <end position="472"/>
    </location>
</feature>
<feature type="transmembrane region" description="Helical" evidence="11">
    <location>
        <begin position="1224"/>
        <end position="1246"/>
    </location>
</feature>
<accession>A0ABN7J6F5</accession>
<dbReference type="InterPro" id="IPR025151">
    <property type="entry name" value="ELYS_dom"/>
</dbReference>
<feature type="compositionally biased region" description="Basic and acidic residues" evidence="10">
    <location>
        <begin position="741"/>
        <end position="751"/>
    </location>
</feature>
<feature type="domain" description="FAD-binding FR-type" evidence="12">
    <location>
        <begin position="1405"/>
        <end position="1512"/>
    </location>
</feature>
<dbReference type="InterPro" id="IPR013121">
    <property type="entry name" value="Fe_red_NAD-bd_6"/>
</dbReference>
<keyword evidence="3 11" id="KW-0812">Transmembrane</keyword>
<feature type="region of interest" description="Disordered" evidence="10">
    <location>
        <begin position="737"/>
        <end position="937"/>
    </location>
</feature>
<keyword evidence="5 11" id="KW-1133">Transmembrane helix</keyword>
<sequence length="1798" mass="194570">MTGSGSGSGSSPGSGSAFVHVSPALDRESSFPYAPHSHHWLTTHAFLITALLDLDGHQDGIAYPPTTPEQRRALLNAAPTPLARAQATYYLLRDRALTQAEPEAHIHPAALAWAANNTLTLSPRQRTLIDALWLIDHAHLEQGTDSLIQLITNTSKASPLHNTLPHHAIHQLFFRLAAHAADERLHPNHVPAPPPAAKRLVTFVQAFHHAGIGQLFAQVNNASSQEQQQLPRQALEAYLISLCRVKGLRETWNWLNQRYGDADAYQSPSSTESIYASLLISVIQSIATPNPLRSQLFEVVYLPLSPSDLQIFNGYAIAVPSTRSSTTSNPSTSRKARAILAEVLFIRYIQSGRYADALALDAQLELQSAHFDPALFDSAHPNSMDGEGEAHQIDARRKRRADLLRAARDVMPEVQRALLDVRRVRNAVDAAGTGTGPVHKKSSTSTNTADDRSWHDVTQEDVSGEGRDDEMELDMDMDVDVDGGTPPAPTAAEHDIVPLTSSAALRGTVPLEKAAAADLSYRSSATAAAVVHASDPQAALISALVSNSVDSASASAGAGAGAGRKSQRHRPSFDVSLASTSFRGRQSIGGRSSPLSGGGGSISRQSPGPGANATPIRSSPFGLRARSSLAGGAPSPSSFGTPRRSTSTLDLVLAGDPGAGAGAGAVERSERSGSPGMHLAYLFRQPERRFVASVDIPLVSAGGAGAGDVLTERWAAEQNLRMMDTDDDVIIPEHVLQETPMDERDHGRNENENDAANRTLKRSGRANDDAADTSVRMPGAWDAPEELSSSSTNNNARGLKKRGAGAGAAGGSRVRGDPSGEEGLSGAARLGAKSKTKRGRKAVGTGSEPAVGTGSEPASSEAEVQPGPTSSTPAARRTTNVLAQPSQQKQARNPRGRAPPPPSGLRRMTRASSVLSSTSSVVSADDEMRVLSDDEDDEVGEVVNEMVEVEVEGGGIPVVLRRRVARATATATATAKRVSPQSPPCAHALMPHASELSSSSSVKWVVHDAPKELSDTTVGTSSASMTHSSQSRRSQQPLTDEEIHSFFHDVAGSPSASYLTFAQLEAKLQQVHNELAPSPTTHHLHHPTRSDVEGGNGLHSFLVSLLSNINNNDSEKSTTTNAPSRRSRGTIDNTTFQISKAAFVDEVRRWDVPSPDQSRSEAEREQADAILYEKKLPLRRRLAATWSVEGPKYLFMAFVISLQIGFGIWQGVIYVRNQPVRKALGWGVIVAKFAAGALYPTLFFMLISMSRWIATFLRRSYIISLFINADFHQTFHVRMAIVGLLLATLHAIGHLTGTFLYSSRPGQAADVIAAGKPLRSYHDYIRTLPGWSGIICLGLFWTIALISGPRVRRWNYEVFQLGHLLMFPLVGFLAAHDTARLLQGPSLGYWLVVPTLVVITERLHRVYRSLRPIQARIEILDDETVCLTARHPKNKKWQYNAGQYILLQIPRLSRFQFHPFTISACVDDCIQVHIKTTSGDWTAALHRLALEVGPNEDIGVGIDGPFGAPAQRFYDYQKSIKAIRGSISPWRYRRRSSVQPVLSGLSRTHTPTLSPAKIAVHVNSRCSTALGHDGNSEVGNVSNNAPFQEGRRGSSQSDDEITVVGNVDPKLHSMEKLGQAKTVIDRSAQRRVNFIWLVRDATQFLWFSDLLNRVTDLANVHRKQLESAPPTSSPAPSTANDLPVDLRVNTFITAKPKSISDHVFRVLLDRHRSELSPVSALTGLRSVSSFGRPNLETTMNDFYEDVVLTEGFRGDIGVFFCGTPVIGRVLADQCAQLTAKAQGKKMDVRFHFLTEVFG</sequence>
<gene>
    <name evidence="13" type="ORF">JKIAZH3_G6404</name>
</gene>
<dbReference type="Pfam" id="PF01794">
    <property type="entry name" value="Ferric_reduct"/>
    <property type="match status" value="1"/>
</dbReference>
<dbReference type="SUPFAM" id="SSF63380">
    <property type="entry name" value="Riboflavin synthase domain-like"/>
    <property type="match status" value="1"/>
</dbReference>
<evidence type="ECO:0000256" key="2">
    <source>
        <dbReference type="ARBA" id="ARBA00004141"/>
    </source>
</evidence>
<protein>
    <recommendedName>
        <fullName evidence="12">FAD-binding FR-type domain-containing protein</fullName>
    </recommendedName>
</protein>
<feature type="compositionally biased region" description="Basic and acidic residues" evidence="10">
    <location>
        <begin position="449"/>
        <end position="458"/>
    </location>
</feature>
<proteinExistence type="predicted"/>
<keyword evidence="4" id="KW-0249">Electron transport</keyword>
<dbReference type="Proteomes" id="UP000836402">
    <property type="component" value="Unassembled WGS sequence"/>
</dbReference>
<organism evidence="13 14">
    <name type="scientific">Tilletia caries</name>
    <name type="common">wheat bunt fungus</name>
    <dbReference type="NCBI Taxonomy" id="13290"/>
    <lineage>
        <taxon>Eukaryota</taxon>
        <taxon>Fungi</taxon>
        <taxon>Dikarya</taxon>
        <taxon>Basidiomycota</taxon>
        <taxon>Ustilaginomycotina</taxon>
        <taxon>Exobasidiomycetes</taxon>
        <taxon>Tilletiales</taxon>
        <taxon>Tilletiaceae</taxon>
        <taxon>Tilletia</taxon>
    </lineage>
</organism>
<evidence type="ECO:0000256" key="3">
    <source>
        <dbReference type="ARBA" id="ARBA00022692"/>
    </source>
</evidence>
<dbReference type="CDD" id="cd06186">
    <property type="entry name" value="NOX_Duox_like_FAD_NADP"/>
    <property type="match status" value="1"/>
</dbReference>
<dbReference type="Gene3D" id="2.40.30.10">
    <property type="entry name" value="Translation factors"/>
    <property type="match status" value="1"/>
</dbReference>
<dbReference type="PANTHER" id="PTHR11972:SF153">
    <property type="entry name" value="SUPEROXIDE-GENERATING NADPH OXIDASE HEAVY CHAIN SUBUNIT A"/>
    <property type="match status" value="1"/>
</dbReference>
<feature type="compositionally biased region" description="Polar residues" evidence="10">
    <location>
        <begin position="1577"/>
        <end position="1586"/>
    </location>
</feature>
<dbReference type="InterPro" id="IPR013112">
    <property type="entry name" value="FAD-bd_8"/>
</dbReference>
<feature type="transmembrane region" description="Helical" evidence="11">
    <location>
        <begin position="1281"/>
        <end position="1301"/>
    </location>
</feature>
<feature type="compositionally biased region" description="Basic residues" evidence="10">
    <location>
        <begin position="832"/>
        <end position="841"/>
    </location>
</feature>
<feature type="region of interest" description="Disordered" evidence="10">
    <location>
        <begin position="553"/>
        <end position="674"/>
    </location>
</feature>
<feature type="transmembrane region" description="Helical" evidence="11">
    <location>
        <begin position="1193"/>
        <end position="1212"/>
    </location>
</feature>
<dbReference type="Gene3D" id="3.40.50.80">
    <property type="entry name" value="Nucleotide-binding domain of ferredoxin-NADP reductase (FNR) module"/>
    <property type="match status" value="1"/>
</dbReference>
<dbReference type="InterPro" id="IPR039261">
    <property type="entry name" value="FNR_nucleotide-bd"/>
</dbReference>
<evidence type="ECO:0000256" key="10">
    <source>
        <dbReference type="SAM" id="MobiDB-lite"/>
    </source>
</evidence>
<dbReference type="PANTHER" id="PTHR11972">
    <property type="entry name" value="NADPH OXIDASE"/>
    <property type="match status" value="1"/>
</dbReference>
<feature type="compositionally biased region" description="Polar residues" evidence="10">
    <location>
        <begin position="639"/>
        <end position="649"/>
    </location>
</feature>
<dbReference type="Pfam" id="PF08022">
    <property type="entry name" value="FAD_binding_8"/>
    <property type="match status" value="1"/>
</dbReference>
<dbReference type="PROSITE" id="PS51384">
    <property type="entry name" value="FAD_FR"/>
    <property type="match status" value="1"/>
</dbReference>
<evidence type="ECO:0000256" key="7">
    <source>
        <dbReference type="ARBA" id="ARBA00023065"/>
    </source>
</evidence>
<keyword evidence="6" id="KW-0560">Oxidoreductase</keyword>
<name>A0ABN7J6F5_9BASI</name>
<evidence type="ECO:0000313" key="14">
    <source>
        <dbReference type="Proteomes" id="UP000836402"/>
    </source>
</evidence>
<keyword evidence="7" id="KW-0406">Ion transport</keyword>
<reference evidence="13" key="1">
    <citation type="submission" date="2020-10" db="EMBL/GenBank/DDBJ databases">
        <authorList>
            <person name="Sedaghatjoo S."/>
        </authorList>
    </citation>
    <scope>NUCLEOTIDE SEQUENCE</scope>
    <source>
        <strain evidence="13">AZH3</strain>
    </source>
</reference>
<feature type="compositionally biased region" description="Low complexity" evidence="10">
    <location>
        <begin position="912"/>
        <end position="923"/>
    </location>
</feature>
<evidence type="ECO:0000256" key="9">
    <source>
        <dbReference type="ARBA" id="ARBA00023242"/>
    </source>
</evidence>
<dbReference type="EMBL" id="CAJHJG010004707">
    <property type="protein sequence ID" value="CAD6943532.1"/>
    <property type="molecule type" value="Genomic_DNA"/>
</dbReference>